<proteinExistence type="predicted"/>
<dbReference type="InterPro" id="IPR052398">
    <property type="entry name" value="Ubiquitin_hydrolase_53/54"/>
</dbReference>
<feature type="compositionally biased region" description="Polar residues" evidence="4">
    <location>
        <begin position="1148"/>
        <end position="1159"/>
    </location>
</feature>
<feature type="compositionally biased region" description="Basic and acidic residues" evidence="4">
    <location>
        <begin position="741"/>
        <end position="771"/>
    </location>
</feature>
<feature type="compositionally biased region" description="Polar residues" evidence="4">
    <location>
        <begin position="1411"/>
        <end position="1483"/>
    </location>
</feature>
<dbReference type="SUPFAM" id="SSF54001">
    <property type="entry name" value="Cysteine proteinases"/>
    <property type="match status" value="1"/>
</dbReference>
<gene>
    <name evidence="6" type="ORF">IPOD504_LOCUS15210</name>
</gene>
<feature type="region of interest" description="Disordered" evidence="4">
    <location>
        <begin position="51"/>
        <end position="71"/>
    </location>
</feature>
<feature type="region of interest" description="Disordered" evidence="4">
    <location>
        <begin position="1703"/>
        <end position="1751"/>
    </location>
</feature>
<feature type="compositionally biased region" description="Low complexity" evidence="4">
    <location>
        <begin position="1243"/>
        <end position="1265"/>
    </location>
</feature>
<dbReference type="PANTHER" id="PTHR22975">
    <property type="entry name" value="UBIQUITIN SPECIFIC PROTEINASE"/>
    <property type="match status" value="1"/>
</dbReference>
<evidence type="ECO:0000256" key="2">
    <source>
        <dbReference type="ARBA" id="ARBA00022801"/>
    </source>
</evidence>
<accession>A0ABN8J1S9</accession>
<feature type="region of interest" description="Disordered" evidence="4">
    <location>
        <begin position="1331"/>
        <end position="1536"/>
    </location>
</feature>
<feature type="region of interest" description="Disordered" evidence="4">
    <location>
        <begin position="640"/>
        <end position="775"/>
    </location>
</feature>
<feature type="compositionally biased region" description="Basic residues" evidence="4">
    <location>
        <begin position="710"/>
        <end position="732"/>
    </location>
</feature>
<feature type="compositionally biased region" description="Low complexity" evidence="4">
    <location>
        <begin position="455"/>
        <end position="466"/>
    </location>
</feature>
<dbReference type="Gene3D" id="3.90.70.10">
    <property type="entry name" value="Cysteine proteinases"/>
    <property type="match status" value="1"/>
</dbReference>
<evidence type="ECO:0000313" key="7">
    <source>
        <dbReference type="Proteomes" id="UP000837857"/>
    </source>
</evidence>
<feature type="region of interest" description="Disordered" evidence="4">
    <location>
        <begin position="363"/>
        <end position="406"/>
    </location>
</feature>
<dbReference type="PANTHER" id="PTHR22975:SF9">
    <property type="entry name" value="ECHINUS SPLICE FORM 3"/>
    <property type="match status" value="1"/>
</dbReference>
<feature type="region of interest" description="Disordered" evidence="4">
    <location>
        <begin position="1148"/>
        <end position="1188"/>
    </location>
</feature>
<keyword evidence="1" id="KW-0833">Ubl conjugation pathway</keyword>
<dbReference type="InterPro" id="IPR038765">
    <property type="entry name" value="Papain-like_cys_pep_sf"/>
</dbReference>
<feature type="coiled-coil region" evidence="3">
    <location>
        <begin position="998"/>
        <end position="1049"/>
    </location>
</feature>
<feature type="compositionally biased region" description="Low complexity" evidence="4">
    <location>
        <begin position="1712"/>
        <end position="1722"/>
    </location>
</feature>
<evidence type="ECO:0000256" key="1">
    <source>
        <dbReference type="ARBA" id="ARBA00022786"/>
    </source>
</evidence>
<feature type="compositionally biased region" description="Polar residues" evidence="4">
    <location>
        <begin position="1171"/>
        <end position="1182"/>
    </location>
</feature>
<feature type="region of interest" description="Disordered" evidence="4">
    <location>
        <begin position="1"/>
        <end position="21"/>
    </location>
</feature>
<organism evidence="6 7">
    <name type="scientific">Iphiclides podalirius</name>
    <name type="common">scarce swallowtail</name>
    <dbReference type="NCBI Taxonomy" id="110791"/>
    <lineage>
        <taxon>Eukaryota</taxon>
        <taxon>Metazoa</taxon>
        <taxon>Ecdysozoa</taxon>
        <taxon>Arthropoda</taxon>
        <taxon>Hexapoda</taxon>
        <taxon>Insecta</taxon>
        <taxon>Pterygota</taxon>
        <taxon>Neoptera</taxon>
        <taxon>Endopterygota</taxon>
        <taxon>Lepidoptera</taxon>
        <taxon>Glossata</taxon>
        <taxon>Ditrysia</taxon>
        <taxon>Papilionoidea</taxon>
        <taxon>Papilionidae</taxon>
        <taxon>Papilioninae</taxon>
        <taxon>Iphiclides</taxon>
    </lineage>
</organism>
<dbReference type="CDD" id="cd02257">
    <property type="entry name" value="Peptidase_C19"/>
    <property type="match status" value="1"/>
</dbReference>
<feature type="compositionally biased region" description="Low complexity" evidence="4">
    <location>
        <begin position="497"/>
        <end position="510"/>
    </location>
</feature>
<feature type="region of interest" description="Disordered" evidence="4">
    <location>
        <begin position="1298"/>
        <end position="1319"/>
    </location>
</feature>
<sequence>MIKFRYKRKEPNDGASKSGVAIQKQKIEGLRDRELLPPKDMMLVGSLAGVRHNTLPRSRPPSAARRDPPDQLLHPTTVSLFRELFAQLQWSAERAPAADSLRRALGGGGARFQLGCMADASECFEHLLLRVHAHVAAGGGDKRDDDACRAPHCVPHRKFAMMLVEQSVCGACQATSEPLPFTQMVHYVSATALTTQAAFGDHGDSFGTLLRKAGGMGDIRDCPNACGAKIQICRTLMNRPEVVSIGMVWDSERPSAEHVAAVYAALGTELRPTDAFHACVDCAWAARATHRLVGLVTYYGKHYSTFFFHSKLRVWIYFDDADVKEIGPEWSQVVDKCRRGRFQPLLLLYAAADGTPCDTRHAPKEVVPFPAPEPRRAVTPAPERPSAGFARRAVTPGPDSESDYVSRKAVENMLDVQASRRAQLARSLSTGSASDSQERPRSRRDSGNWSGDRNSASSASSSTADSPYMYPRGRGAGSVPSSPTRKGEMSSGGSCDTGYDSYSLSSTDSLPQQQNHRPPNLQLAQIPELTTRGDCDALCSEADTLLDKSRHAEDAADYEAALILCDNAAAKARAAMDAPYNNQHTMTVARMKHNTCVMRARSLQRKMAGMTRPPEVTLAVPVRNTKGGLENSPTIEIYATLPKKKTSSKKSKNIDEDIDNNTRERPPRHKSRDEDKSREKRSRSEDRGRARKEPAVTTEKKEEPIEDKKANKKQHKIRRKLLMGGLIRRKNRSMPDLTEGADGKSEPNNKDKRTTSIDDADVGRRKDEDKSNLSGYLSEGHLEYSAASGTNPNLERSKLMRKSFHGSAGKILTAAKVPPPPPLRTTSQLSGPKFEAEVIEHSMQTRPPQPLPVIHRGDYSCVQNNEDGGFVEQYGSEPQSLPYLPTYDGNAVNHYNRLEDSPSQNFLTVVTKAMVHQEQSPVKRDTTQNIQPSHNNIQNLSNAFDNGVDVVDFALPMRRSPPMFDLPPYPSPMNSVNHSRQPSEEFPPPPPPIDLTPLQDELNKIQHNSNAIQEYNEDDKGGVTKGSLLAQLQEKRNQILRNEECANKHNQLDTAHIQTDTWLRELQAKQASLKLRRSGSLEGQLSSPNENVPHKAFETNNSVRNIASRFESNTQNISTESDRSHVGFIGMSGNRDVINCSNQSNAGIYSRRTSSSSIDPKQMDDEYGDQKTANNNISTQYGDRSKPKKKSVSFCDQVILVATAEDQEDDSYIPNPILERVLKSAMNKPELTTMPLQTEKPSLQRQDSFDSQSSRSTISSLSQTSYVPNDTTHADYYRVQNYPAYQVVQARHQQQCNAQKTAGLHGTSSPVQTQNQSGNSNQIYQTLPVSAQNPATNPVPYNQPPSAYQTNASPPNFSQNPANRLTPTATPYMSKHVPNLQRPVPNTFPHPPSQLHPISQTPNNAYYHRLPQQSTTTLPNNYPTNRQFNQTMPSNSTSYQSIPTNSPAYQSYHNPPTSYASSDYSSRYPQVNSTNHYSATHSPYQRVPPPHGDVPVESYNNNNYQKSPNYYLDNNASNQSRVPDTRHYANSQHQQRSNYNHNHVVDNSTPNNEQISQYQYQNSYNPYQHLPPPKQIQKKSVSFEPGTKGGTDSPIPPQMNSNNFCGADAQTNILSSAQKSVCALFYLPEFKNSNSVNDSVYNVYKRIQKAGPELLMPPPVMHNEVGEFAAVGIVRHGEEGDDPHIVEDRNRLRAKIEEDMGMKVLERPQFDAAPSASSSRGPSKPPVDAIEEPAMQNNAGNKDVSPAGQKVDGTENKYVAIALKPGADIEQKNKLEAVKEVNGYS</sequence>
<evidence type="ECO:0000259" key="5">
    <source>
        <dbReference type="PROSITE" id="PS50235"/>
    </source>
</evidence>
<reference evidence="6" key="1">
    <citation type="submission" date="2022-03" db="EMBL/GenBank/DDBJ databases">
        <authorList>
            <person name="Martin H S."/>
        </authorList>
    </citation>
    <scope>NUCLEOTIDE SEQUENCE</scope>
</reference>
<evidence type="ECO:0000256" key="4">
    <source>
        <dbReference type="SAM" id="MobiDB-lite"/>
    </source>
</evidence>
<feature type="compositionally biased region" description="Polar residues" evidence="4">
    <location>
        <begin position="1331"/>
        <end position="1371"/>
    </location>
</feature>
<keyword evidence="2" id="KW-0378">Hydrolase</keyword>
<name>A0ABN8J1S9_9NEOP</name>
<dbReference type="EMBL" id="OW152818">
    <property type="protein sequence ID" value="CAH2071643.1"/>
    <property type="molecule type" value="Genomic_DNA"/>
</dbReference>
<feature type="domain" description="USP" evidence="5">
    <location>
        <begin position="28"/>
        <end position="352"/>
    </location>
</feature>
<feature type="region of interest" description="Disordered" evidence="4">
    <location>
        <begin position="1563"/>
        <end position="1601"/>
    </location>
</feature>
<dbReference type="PROSITE" id="PS50235">
    <property type="entry name" value="USP_3"/>
    <property type="match status" value="1"/>
</dbReference>
<protein>
    <recommendedName>
        <fullName evidence="5">USP domain-containing protein</fullName>
    </recommendedName>
</protein>
<evidence type="ECO:0000313" key="6">
    <source>
        <dbReference type="EMBL" id="CAH2071643.1"/>
    </source>
</evidence>
<feature type="region of interest" description="Disordered" evidence="4">
    <location>
        <begin position="1233"/>
        <end position="1269"/>
    </location>
</feature>
<feature type="compositionally biased region" description="Polar residues" evidence="4">
    <location>
        <begin position="426"/>
        <end position="435"/>
    </location>
</feature>
<dbReference type="InterPro" id="IPR028889">
    <property type="entry name" value="USP"/>
</dbReference>
<feature type="compositionally biased region" description="Basic residues" evidence="4">
    <location>
        <begin position="642"/>
        <end position="651"/>
    </location>
</feature>
<dbReference type="Proteomes" id="UP000837857">
    <property type="component" value="Chromosome 6"/>
</dbReference>
<feature type="compositionally biased region" description="Polar residues" evidence="4">
    <location>
        <begin position="1498"/>
        <end position="1536"/>
    </location>
</feature>
<feature type="non-terminal residue" evidence="6">
    <location>
        <position position="1785"/>
    </location>
</feature>
<feature type="compositionally biased region" description="Basic and acidic residues" evidence="4">
    <location>
        <begin position="652"/>
        <end position="709"/>
    </location>
</feature>
<evidence type="ECO:0000256" key="3">
    <source>
        <dbReference type="SAM" id="Coils"/>
    </source>
</evidence>
<feature type="compositionally biased region" description="Basic and acidic residues" evidence="4">
    <location>
        <begin position="436"/>
        <end position="446"/>
    </location>
</feature>
<keyword evidence="7" id="KW-1185">Reference proteome</keyword>
<feature type="region of interest" description="Disordered" evidence="4">
    <location>
        <begin position="421"/>
        <end position="522"/>
    </location>
</feature>
<keyword evidence="3" id="KW-0175">Coiled coil</keyword>